<sequence length="209" mass="22480">MSARAEPSSEPTPEPRLGLRERRRNTTRRSLEDAALRLFARDGFDATTVEAIAAEADVSPRTFFRYFAAKDEVLNPDRRARQALLREAVAAAPAGLDDLATAFVALAAVADDLAADREMLLLQRQAVVTSALLRGRTYDVLLSWQHTLTAALADRRGVPHDDLAALSVAAAATGVWQAAIGRWLDAEDTDLGDLLTKACSSLGGRPDGT</sequence>
<dbReference type="OrthoDB" id="8688418at2"/>
<dbReference type="GO" id="GO:0003700">
    <property type="term" value="F:DNA-binding transcription factor activity"/>
    <property type="evidence" value="ECO:0007669"/>
    <property type="project" value="TreeGrafter"/>
</dbReference>
<evidence type="ECO:0000256" key="2">
    <source>
        <dbReference type="ARBA" id="ARBA00023125"/>
    </source>
</evidence>
<dbReference type="STRING" id="1005945.SAMN05216561_103204"/>
<keyword evidence="1" id="KW-0805">Transcription regulation</keyword>
<dbReference type="AlphaFoldDB" id="A0A1I3E3X3"/>
<keyword evidence="3" id="KW-0804">Transcription</keyword>
<evidence type="ECO:0000313" key="8">
    <source>
        <dbReference type="Proteomes" id="UP000198649"/>
    </source>
</evidence>
<dbReference type="InterPro" id="IPR041347">
    <property type="entry name" value="MftR_C"/>
</dbReference>
<dbReference type="GO" id="GO:0000976">
    <property type="term" value="F:transcription cis-regulatory region binding"/>
    <property type="evidence" value="ECO:0007669"/>
    <property type="project" value="TreeGrafter"/>
</dbReference>
<dbReference type="InterPro" id="IPR001647">
    <property type="entry name" value="HTH_TetR"/>
</dbReference>
<accession>A0A1I3E3X3</accession>
<dbReference type="PRINTS" id="PR00455">
    <property type="entry name" value="HTHTETR"/>
</dbReference>
<dbReference type="InterPro" id="IPR050109">
    <property type="entry name" value="HTH-type_TetR-like_transc_reg"/>
</dbReference>
<dbReference type="InterPro" id="IPR009057">
    <property type="entry name" value="Homeodomain-like_sf"/>
</dbReference>
<dbReference type="InterPro" id="IPR023772">
    <property type="entry name" value="DNA-bd_HTH_TetR-type_CS"/>
</dbReference>
<dbReference type="PROSITE" id="PS01081">
    <property type="entry name" value="HTH_TETR_1"/>
    <property type="match status" value="1"/>
</dbReference>
<feature type="region of interest" description="Disordered" evidence="5">
    <location>
        <begin position="1"/>
        <end position="26"/>
    </location>
</feature>
<dbReference type="EMBL" id="FOQG01000003">
    <property type="protein sequence ID" value="SFH93548.1"/>
    <property type="molecule type" value="Genomic_DNA"/>
</dbReference>
<dbReference type="Gene3D" id="1.10.10.60">
    <property type="entry name" value="Homeodomain-like"/>
    <property type="match status" value="1"/>
</dbReference>
<evidence type="ECO:0000256" key="3">
    <source>
        <dbReference type="ARBA" id="ARBA00023163"/>
    </source>
</evidence>
<dbReference type="PANTHER" id="PTHR30055:SF238">
    <property type="entry name" value="MYCOFACTOCIN BIOSYNTHESIS TRANSCRIPTIONAL REGULATOR MFTR-RELATED"/>
    <property type="match status" value="1"/>
</dbReference>
<name>A0A1I3E3X3_9ACTN</name>
<dbReference type="PANTHER" id="PTHR30055">
    <property type="entry name" value="HTH-TYPE TRANSCRIPTIONAL REGULATOR RUTR"/>
    <property type="match status" value="1"/>
</dbReference>
<proteinExistence type="predicted"/>
<feature type="DNA-binding region" description="H-T-H motif" evidence="4">
    <location>
        <begin position="48"/>
        <end position="67"/>
    </location>
</feature>
<gene>
    <name evidence="7" type="ORF">SAMN05216561_103204</name>
</gene>
<dbReference type="RefSeq" id="WP_091111029.1">
    <property type="nucleotide sequence ID" value="NZ_BKAF01000007.1"/>
</dbReference>
<reference evidence="7 8" key="1">
    <citation type="submission" date="2016-10" db="EMBL/GenBank/DDBJ databases">
        <authorList>
            <person name="de Groot N.N."/>
        </authorList>
    </citation>
    <scope>NUCLEOTIDE SEQUENCE [LARGE SCALE GENOMIC DNA]</scope>
    <source>
        <strain evidence="7 8">CGMCC 1.11156</strain>
    </source>
</reference>
<evidence type="ECO:0000256" key="1">
    <source>
        <dbReference type="ARBA" id="ARBA00023015"/>
    </source>
</evidence>
<evidence type="ECO:0000256" key="5">
    <source>
        <dbReference type="SAM" id="MobiDB-lite"/>
    </source>
</evidence>
<keyword evidence="2 4" id="KW-0238">DNA-binding</keyword>
<protein>
    <submittedName>
        <fullName evidence="7">Transcriptional regulator, TetR family</fullName>
    </submittedName>
</protein>
<dbReference type="Pfam" id="PF00440">
    <property type="entry name" value="TetR_N"/>
    <property type="match status" value="1"/>
</dbReference>
<evidence type="ECO:0000259" key="6">
    <source>
        <dbReference type="PROSITE" id="PS50977"/>
    </source>
</evidence>
<dbReference type="SUPFAM" id="SSF46689">
    <property type="entry name" value="Homeodomain-like"/>
    <property type="match status" value="1"/>
</dbReference>
<dbReference type="Pfam" id="PF17754">
    <property type="entry name" value="TetR_C_14"/>
    <property type="match status" value="1"/>
</dbReference>
<dbReference type="Proteomes" id="UP000198649">
    <property type="component" value="Unassembled WGS sequence"/>
</dbReference>
<feature type="domain" description="HTH tetR-type" evidence="6">
    <location>
        <begin position="25"/>
        <end position="85"/>
    </location>
</feature>
<keyword evidence="8" id="KW-1185">Reference proteome</keyword>
<evidence type="ECO:0000256" key="4">
    <source>
        <dbReference type="PROSITE-ProRule" id="PRU00335"/>
    </source>
</evidence>
<evidence type="ECO:0000313" key="7">
    <source>
        <dbReference type="EMBL" id="SFH93548.1"/>
    </source>
</evidence>
<organism evidence="7 8">
    <name type="scientific">Nocardioides psychrotolerans</name>
    <dbReference type="NCBI Taxonomy" id="1005945"/>
    <lineage>
        <taxon>Bacteria</taxon>
        <taxon>Bacillati</taxon>
        <taxon>Actinomycetota</taxon>
        <taxon>Actinomycetes</taxon>
        <taxon>Propionibacteriales</taxon>
        <taxon>Nocardioidaceae</taxon>
        <taxon>Nocardioides</taxon>
    </lineage>
</organism>
<dbReference type="Gene3D" id="1.10.357.10">
    <property type="entry name" value="Tetracycline Repressor, domain 2"/>
    <property type="match status" value="1"/>
</dbReference>
<dbReference type="PROSITE" id="PS50977">
    <property type="entry name" value="HTH_TETR_2"/>
    <property type="match status" value="1"/>
</dbReference>